<dbReference type="AlphaFoldDB" id="A0A0R2JDT1"/>
<dbReference type="Proteomes" id="UP000051655">
    <property type="component" value="Unassembled WGS sequence"/>
</dbReference>
<protein>
    <recommendedName>
        <fullName evidence="3">Regulator of the mannose operon, ManO</fullName>
    </recommendedName>
</protein>
<dbReference type="Pfam" id="PF06115">
    <property type="entry name" value="DUF956"/>
    <property type="match status" value="1"/>
</dbReference>
<sequence length="130" mass="14994">MMVESLNTKVDLTAKGISYLGIGAKYGNIMIGDRAFEFFNEKNIQDYVQIPWKDMQNVYAQVKHGQKLGRRFKIQTTVGEFDFSSKEVGPILKLIRHQLGNEHVIRQSGFWKQMGRTISGMFQHKNKTKP</sequence>
<keyword evidence="2" id="KW-1185">Reference proteome</keyword>
<reference evidence="1 2" key="1">
    <citation type="journal article" date="2015" name="Genome Announc.">
        <title>Expanding the biotechnology potential of lactobacilli through comparative genomics of 213 strains and associated genera.</title>
        <authorList>
            <person name="Sun Z."/>
            <person name="Harris H.M."/>
            <person name="McCann A."/>
            <person name="Guo C."/>
            <person name="Argimon S."/>
            <person name="Zhang W."/>
            <person name="Yang X."/>
            <person name="Jeffery I.B."/>
            <person name="Cooney J.C."/>
            <person name="Kagawa T.F."/>
            <person name="Liu W."/>
            <person name="Song Y."/>
            <person name="Salvetti E."/>
            <person name="Wrobel A."/>
            <person name="Rasinkangas P."/>
            <person name="Parkhill J."/>
            <person name="Rea M.C."/>
            <person name="O'Sullivan O."/>
            <person name="Ritari J."/>
            <person name="Douillard F.P."/>
            <person name="Paul Ross R."/>
            <person name="Yang R."/>
            <person name="Briner A.E."/>
            <person name="Felis G.E."/>
            <person name="de Vos W.M."/>
            <person name="Barrangou R."/>
            <person name="Klaenhammer T.R."/>
            <person name="Caufield P.W."/>
            <person name="Cui Y."/>
            <person name="Zhang H."/>
            <person name="O'Toole P.W."/>
        </authorList>
    </citation>
    <scope>NUCLEOTIDE SEQUENCE [LARGE SCALE GENOMIC DNA]</scope>
    <source>
        <strain evidence="1 2">DSM 20593</strain>
    </source>
</reference>
<dbReference type="STRING" id="1616.IV73_GL000009"/>
<gene>
    <name evidence="1" type="ORF">IV73_GL000009</name>
</gene>
<proteinExistence type="predicted"/>
<dbReference type="PATRIC" id="fig|1616.3.peg.9"/>
<accession>A0A0R2JDT1</accession>
<dbReference type="EMBL" id="JQBP01000001">
    <property type="protein sequence ID" value="KRN75528.1"/>
    <property type="molecule type" value="Genomic_DNA"/>
</dbReference>
<evidence type="ECO:0000313" key="1">
    <source>
        <dbReference type="EMBL" id="KRN75528.1"/>
    </source>
</evidence>
<comment type="caution">
    <text evidence="1">The sequence shown here is derived from an EMBL/GenBank/DDBJ whole genome shotgun (WGS) entry which is preliminary data.</text>
</comment>
<evidence type="ECO:0000313" key="2">
    <source>
        <dbReference type="Proteomes" id="UP000051655"/>
    </source>
</evidence>
<organism evidence="1 2">
    <name type="scientific">Weissella kandleri</name>
    <dbReference type="NCBI Taxonomy" id="1616"/>
    <lineage>
        <taxon>Bacteria</taxon>
        <taxon>Bacillati</taxon>
        <taxon>Bacillota</taxon>
        <taxon>Bacilli</taxon>
        <taxon>Lactobacillales</taxon>
        <taxon>Lactobacillaceae</taxon>
        <taxon>Weissella</taxon>
    </lineage>
</organism>
<name>A0A0R2JDT1_9LACO</name>
<evidence type="ECO:0008006" key="3">
    <source>
        <dbReference type="Google" id="ProtNLM"/>
    </source>
</evidence>
<dbReference type="InterPro" id="IPR010360">
    <property type="entry name" value="DUF956"/>
</dbReference>
<dbReference type="PIRSF" id="PIRSF021265">
    <property type="entry name" value="DUF956"/>
    <property type="match status" value="1"/>
</dbReference>